<dbReference type="OrthoDB" id="9811589at2"/>
<dbReference type="InterPro" id="IPR029063">
    <property type="entry name" value="SAM-dependent_MTases_sf"/>
</dbReference>
<dbReference type="Pfam" id="PF13489">
    <property type="entry name" value="Methyltransf_23"/>
    <property type="match status" value="1"/>
</dbReference>
<dbReference type="GO" id="GO:0032259">
    <property type="term" value="P:methylation"/>
    <property type="evidence" value="ECO:0007669"/>
    <property type="project" value="UniProtKB-KW"/>
</dbReference>
<dbReference type="PANTHER" id="PTHR43861">
    <property type="entry name" value="TRANS-ACONITATE 2-METHYLTRANSFERASE-RELATED"/>
    <property type="match status" value="1"/>
</dbReference>
<accession>A0A833M744</accession>
<dbReference type="RefSeq" id="WP_151866048.1">
    <property type="nucleotide sequence ID" value="NZ_WBZB01000030.1"/>
</dbReference>
<dbReference type="CDD" id="cd02440">
    <property type="entry name" value="AdoMet_MTases"/>
    <property type="match status" value="1"/>
</dbReference>
<comment type="caution">
    <text evidence="1">The sequence shown here is derived from an EMBL/GenBank/DDBJ whole genome shotgun (WGS) entry which is preliminary data.</text>
</comment>
<keyword evidence="1" id="KW-0808">Transferase</keyword>
<keyword evidence="1" id="KW-0489">Methyltransferase</keyword>
<protein>
    <submittedName>
        <fullName evidence="1">Class I SAM-dependent methyltransferase</fullName>
    </submittedName>
</protein>
<dbReference type="EMBL" id="WBZB01000030">
    <property type="protein sequence ID" value="KAB3529501.1"/>
    <property type="molecule type" value="Genomic_DNA"/>
</dbReference>
<dbReference type="GO" id="GO:0008168">
    <property type="term" value="F:methyltransferase activity"/>
    <property type="evidence" value="ECO:0007669"/>
    <property type="project" value="UniProtKB-KW"/>
</dbReference>
<dbReference type="Proteomes" id="UP000465601">
    <property type="component" value="Unassembled WGS sequence"/>
</dbReference>
<sequence length="157" mass="18142">MSDAYEIFSRFYDEYIFDTAPNLHMDYFNLIKLIIEKFKLDVNSILDLTCGTGTLLKLLTENGFNSVEGIDVSPEMLQKAKEKGLKVYEKNIKEFDLKRKYDLIVSFDSLGHIKDEKDLSKIFNNISNHLNDGGLFLCDGGTREKAKRMIGQKYTYE</sequence>
<gene>
    <name evidence="1" type="ORF">F8153_09115</name>
</gene>
<evidence type="ECO:0000313" key="2">
    <source>
        <dbReference type="Proteomes" id="UP000465601"/>
    </source>
</evidence>
<organism evidence="1 2">
    <name type="scientific">Alkaliphilus serpentinus</name>
    <dbReference type="NCBI Taxonomy" id="1482731"/>
    <lineage>
        <taxon>Bacteria</taxon>
        <taxon>Bacillati</taxon>
        <taxon>Bacillota</taxon>
        <taxon>Clostridia</taxon>
        <taxon>Peptostreptococcales</taxon>
        <taxon>Natronincolaceae</taxon>
        <taxon>Alkaliphilus</taxon>
    </lineage>
</organism>
<keyword evidence="2" id="KW-1185">Reference proteome</keyword>
<reference evidence="1 2" key="1">
    <citation type="submission" date="2019-10" db="EMBL/GenBank/DDBJ databases">
        <title>Alkaliphilus serpentinus sp. nov. and Alkaliphilus pronyensis sp. nov., two novel anaerobic alkaliphilic species isolated from the serpentinized-hosted hydrothermal field of the Prony Bay (New Caledonia).</title>
        <authorList>
            <person name="Postec A."/>
        </authorList>
    </citation>
    <scope>NUCLEOTIDE SEQUENCE [LARGE SCALE GENOMIC DNA]</scope>
    <source>
        <strain evidence="1 2">LacT</strain>
    </source>
</reference>
<dbReference type="AlphaFoldDB" id="A0A833M744"/>
<proteinExistence type="predicted"/>
<dbReference type="SUPFAM" id="SSF53335">
    <property type="entry name" value="S-adenosyl-L-methionine-dependent methyltransferases"/>
    <property type="match status" value="1"/>
</dbReference>
<name>A0A833M744_9FIRM</name>
<evidence type="ECO:0000313" key="1">
    <source>
        <dbReference type="EMBL" id="KAB3529501.1"/>
    </source>
</evidence>
<dbReference type="Gene3D" id="3.40.50.150">
    <property type="entry name" value="Vaccinia Virus protein VP39"/>
    <property type="match status" value="1"/>
</dbReference>